<keyword evidence="8" id="KW-1185">Reference proteome</keyword>
<evidence type="ECO:0000313" key="8">
    <source>
        <dbReference type="Proteomes" id="UP001347796"/>
    </source>
</evidence>
<keyword evidence="5" id="KW-0732">Signal</keyword>
<dbReference type="Proteomes" id="UP001347796">
    <property type="component" value="Unassembled WGS sequence"/>
</dbReference>
<feature type="domain" description="Lipase" evidence="6">
    <location>
        <begin position="25"/>
        <end position="338"/>
    </location>
</feature>
<comment type="similarity">
    <text evidence="2 4">Belongs to the AB hydrolase superfamily. Lipase family.</text>
</comment>
<gene>
    <name evidence="7" type="ORF">SNE40_004653</name>
</gene>
<dbReference type="PANTHER" id="PTHR11610:SF181">
    <property type="entry name" value="INACTIVE PANCREATIC LIPASE-RELATED PROTEIN 1-LIKE"/>
    <property type="match status" value="1"/>
</dbReference>
<dbReference type="PANTHER" id="PTHR11610">
    <property type="entry name" value="LIPASE"/>
    <property type="match status" value="1"/>
</dbReference>
<dbReference type="InterPro" id="IPR013818">
    <property type="entry name" value="Lipase"/>
</dbReference>
<evidence type="ECO:0000256" key="1">
    <source>
        <dbReference type="ARBA" id="ARBA00004613"/>
    </source>
</evidence>
<dbReference type="PRINTS" id="PR00821">
    <property type="entry name" value="TAGLIPASE"/>
</dbReference>
<dbReference type="InterPro" id="IPR000734">
    <property type="entry name" value="TAG_lipase"/>
</dbReference>
<dbReference type="GO" id="GO:0016298">
    <property type="term" value="F:lipase activity"/>
    <property type="evidence" value="ECO:0007669"/>
    <property type="project" value="InterPro"/>
</dbReference>
<dbReference type="Gene3D" id="3.40.50.1820">
    <property type="entry name" value="alpha/beta hydrolase"/>
    <property type="match status" value="1"/>
</dbReference>
<evidence type="ECO:0000313" key="7">
    <source>
        <dbReference type="EMBL" id="KAK6188488.1"/>
    </source>
</evidence>
<organism evidence="7 8">
    <name type="scientific">Patella caerulea</name>
    <name type="common">Rayed Mediterranean limpet</name>
    <dbReference type="NCBI Taxonomy" id="87958"/>
    <lineage>
        <taxon>Eukaryota</taxon>
        <taxon>Metazoa</taxon>
        <taxon>Spiralia</taxon>
        <taxon>Lophotrochozoa</taxon>
        <taxon>Mollusca</taxon>
        <taxon>Gastropoda</taxon>
        <taxon>Patellogastropoda</taxon>
        <taxon>Patelloidea</taxon>
        <taxon>Patellidae</taxon>
        <taxon>Patella</taxon>
    </lineage>
</organism>
<accession>A0AAN8K3F9</accession>
<proteinExistence type="inferred from homology"/>
<comment type="caution">
    <text evidence="7">The sequence shown here is derived from an EMBL/GenBank/DDBJ whole genome shotgun (WGS) entry which is preliminary data.</text>
</comment>
<dbReference type="CDD" id="cd00707">
    <property type="entry name" value="Pancreat_lipase_like"/>
    <property type="match status" value="1"/>
</dbReference>
<name>A0AAN8K3F9_PATCE</name>
<dbReference type="InterPro" id="IPR033906">
    <property type="entry name" value="Lipase_N"/>
</dbReference>
<dbReference type="Pfam" id="PF00151">
    <property type="entry name" value="Lipase"/>
    <property type="match status" value="1"/>
</dbReference>
<protein>
    <recommendedName>
        <fullName evidence="6">Lipase domain-containing protein</fullName>
    </recommendedName>
</protein>
<dbReference type="GO" id="GO:0005615">
    <property type="term" value="C:extracellular space"/>
    <property type="evidence" value="ECO:0007669"/>
    <property type="project" value="TreeGrafter"/>
</dbReference>
<dbReference type="InterPro" id="IPR029058">
    <property type="entry name" value="AB_hydrolase_fold"/>
</dbReference>
<evidence type="ECO:0000259" key="6">
    <source>
        <dbReference type="Pfam" id="PF00151"/>
    </source>
</evidence>
<evidence type="ECO:0000256" key="3">
    <source>
        <dbReference type="ARBA" id="ARBA00022525"/>
    </source>
</evidence>
<feature type="signal peptide" evidence="5">
    <location>
        <begin position="1"/>
        <end position="18"/>
    </location>
</feature>
<comment type="subcellular location">
    <subcellularLocation>
        <location evidence="1">Secreted</location>
    </subcellularLocation>
</comment>
<reference evidence="7 8" key="1">
    <citation type="submission" date="2024-01" db="EMBL/GenBank/DDBJ databases">
        <title>The genome of the rayed Mediterranean limpet Patella caerulea (Linnaeus, 1758).</title>
        <authorList>
            <person name="Anh-Thu Weber A."/>
            <person name="Halstead-Nussloch G."/>
        </authorList>
    </citation>
    <scope>NUCLEOTIDE SEQUENCE [LARGE SCALE GENOMIC DNA]</scope>
    <source>
        <strain evidence="7">AATW-2023a</strain>
        <tissue evidence="7">Whole specimen</tissue>
    </source>
</reference>
<evidence type="ECO:0000256" key="2">
    <source>
        <dbReference type="ARBA" id="ARBA00010701"/>
    </source>
</evidence>
<dbReference type="EMBL" id="JAZGQO010000003">
    <property type="protein sequence ID" value="KAK6188488.1"/>
    <property type="molecule type" value="Genomic_DNA"/>
</dbReference>
<evidence type="ECO:0000256" key="5">
    <source>
        <dbReference type="SAM" id="SignalP"/>
    </source>
</evidence>
<dbReference type="GO" id="GO:0016042">
    <property type="term" value="P:lipid catabolic process"/>
    <property type="evidence" value="ECO:0007669"/>
    <property type="project" value="TreeGrafter"/>
</dbReference>
<feature type="chain" id="PRO_5042980030" description="Lipase domain-containing protein" evidence="5">
    <location>
        <begin position="19"/>
        <end position="346"/>
    </location>
</feature>
<dbReference type="AlphaFoldDB" id="A0AAN8K3F9"/>
<evidence type="ECO:0000256" key="4">
    <source>
        <dbReference type="RuleBase" id="RU004262"/>
    </source>
</evidence>
<keyword evidence="3" id="KW-0964">Secreted</keyword>
<dbReference type="SUPFAM" id="SSF53474">
    <property type="entry name" value="alpha/beta-Hydrolases"/>
    <property type="match status" value="1"/>
</dbReference>
<sequence>MGPEKVVLFVALLSTTQAILFGADEVCYGRYGCFSNAKPFNNAKGNLPDSPEKQGISFLLNNKDAYNENLKVNDHDRIRDSFFNPELNTILIIHGYTEDGEADWVDNMVDELLYYKEANVIVVDWRDGAGQINYYKAVANTRVVGAVAAQLIKDLESVFGISYSDVHVIGHSLGAHIGGYIGEIITGLGRITGLDPAGLGFEKFNAKVRLDPSDADYVDAIHTDGGTILKTALGTLKAMGHADFYPNGGKNQPGCPSVATKLFDILQLKLSKLPYNLACNHFRAIYLFTESINSFCTFFSFPCKSWDDFRNDKCTLGYHSNKETRGKFYLKTASEEPYCIDNRRYY</sequence>